<feature type="coiled-coil region" evidence="1">
    <location>
        <begin position="131"/>
        <end position="158"/>
    </location>
</feature>
<gene>
    <name evidence="3" type="ORF">OCV47_13410</name>
</gene>
<dbReference type="InterPro" id="IPR038765">
    <property type="entry name" value="Papain-like_cys_pep_sf"/>
</dbReference>
<feature type="domain" description="Transglutaminase-like" evidence="2">
    <location>
        <begin position="332"/>
        <end position="393"/>
    </location>
</feature>
<evidence type="ECO:0000259" key="2">
    <source>
        <dbReference type="SMART" id="SM00460"/>
    </source>
</evidence>
<comment type="caution">
    <text evidence="3">The sequence shown here is derived from an EMBL/GenBank/DDBJ whole genome shotgun (WGS) entry which is preliminary data.</text>
</comment>
<evidence type="ECO:0000256" key="1">
    <source>
        <dbReference type="SAM" id="Coils"/>
    </source>
</evidence>
<dbReference type="PANTHER" id="PTHR38339:SF1">
    <property type="entry name" value="TRANSGLUTAMINASE-LIKE DOMAIN-CONTAINING PROTEIN"/>
    <property type="match status" value="1"/>
</dbReference>
<keyword evidence="1" id="KW-0175">Coiled coil</keyword>
<proteinExistence type="predicted"/>
<name>A0ABT2SP96_9FIRM</name>
<dbReference type="SUPFAM" id="SSF54001">
    <property type="entry name" value="Cysteine proteinases"/>
    <property type="match status" value="1"/>
</dbReference>
<keyword evidence="4" id="KW-1185">Reference proteome</keyword>
<dbReference type="PANTHER" id="PTHR38339">
    <property type="entry name" value="TRANSGLUTAMINASE DOMAIN PROTEIN"/>
    <property type="match status" value="1"/>
</dbReference>
<dbReference type="Proteomes" id="UP001652338">
    <property type="component" value="Unassembled WGS sequence"/>
</dbReference>
<accession>A0ABT2SP96</accession>
<dbReference type="EMBL" id="JAOQKE010000022">
    <property type="protein sequence ID" value="MCU6726319.1"/>
    <property type="molecule type" value="Genomic_DNA"/>
</dbReference>
<evidence type="ECO:0000313" key="3">
    <source>
        <dbReference type="EMBL" id="MCU6726319.1"/>
    </source>
</evidence>
<sequence length="467" mass="55207">MREFQTKELESLALELPEEVQQYKLAGALEEAQDAIGRWMKKPISEALKTRLRYEQYILEELPLEFPYTEQEILQLFQEKIPDFSSEDLKELERQNIAEWVYIHGEKHYIHNLLRNILDKDDDIRERAGLMEKLTEDKKLLLEKVKEIQEKKEVTEQIHLRTSIRLKDEVFQPGMKVRVHLPLPAKWYQTDEIQILDYTPGKKVTVDDVRSRYRSICIEDTLEENRTFYVEYQMKVRTVYIDLWKENEEVSNVSLREGTDWKISEEEQKEFLKEQYPHIRFSPYLKALAKEIVGGEKRPLEIARRIYDYITEHVQYSYMKAYSLIPDIPQYCARNLRGDCGVQALLFITLCRISGVPAGWQSGLYANPAYVGPHDWAMFYVEPYGWLYADPSFGGSAFASGDENRRRFYFGNLDPYRMTANHEFQQEFAVKKGFMPIDPYDNQSGEIESETQGFASYEVETEKEYIK</sequence>
<dbReference type="SMART" id="SM00460">
    <property type="entry name" value="TGc"/>
    <property type="match status" value="1"/>
</dbReference>
<dbReference type="Gene3D" id="3.10.620.30">
    <property type="match status" value="1"/>
</dbReference>
<reference evidence="3 4" key="1">
    <citation type="journal article" date="2021" name="ISME Commun">
        <title>Automated analysis of genomic sequences facilitates high-throughput and comprehensive description of bacteria.</title>
        <authorList>
            <person name="Hitch T.C.A."/>
        </authorList>
    </citation>
    <scope>NUCLEOTIDE SEQUENCE [LARGE SCALE GENOMIC DNA]</scope>
    <source>
        <strain evidence="3 4">Sanger_29</strain>
    </source>
</reference>
<dbReference type="Pfam" id="PF01841">
    <property type="entry name" value="Transglut_core"/>
    <property type="match status" value="1"/>
</dbReference>
<dbReference type="RefSeq" id="WP_262655585.1">
    <property type="nucleotide sequence ID" value="NZ_JAOQKE010000022.1"/>
</dbReference>
<evidence type="ECO:0000313" key="4">
    <source>
        <dbReference type="Proteomes" id="UP001652338"/>
    </source>
</evidence>
<organism evidence="3 4">
    <name type="scientific">Muricoprocola aceti</name>
    <dbReference type="NCBI Taxonomy" id="2981772"/>
    <lineage>
        <taxon>Bacteria</taxon>
        <taxon>Bacillati</taxon>
        <taxon>Bacillota</taxon>
        <taxon>Clostridia</taxon>
        <taxon>Lachnospirales</taxon>
        <taxon>Lachnospiraceae</taxon>
        <taxon>Muricoprocola</taxon>
    </lineage>
</organism>
<dbReference type="InterPro" id="IPR002931">
    <property type="entry name" value="Transglutaminase-like"/>
</dbReference>
<protein>
    <submittedName>
        <fullName evidence="3">Transglutaminase domain-containing protein</fullName>
    </submittedName>
</protein>